<dbReference type="InterPro" id="IPR012942">
    <property type="entry name" value="SRR1-like"/>
</dbReference>
<feature type="domain" description="SRR1-like" evidence="2">
    <location>
        <begin position="115"/>
        <end position="254"/>
    </location>
</feature>
<feature type="region of interest" description="Disordered" evidence="1">
    <location>
        <begin position="429"/>
        <end position="469"/>
    </location>
</feature>
<dbReference type="AlphaFoldDB" id="A0A443HQF2"/>
<dbReference type="GeneID" id="39602248"/>
<evidence type="ECO:0000313" key="4">
    <source>
        <dbReference type="Proteomes" id="UP000283841"/>
    </source>
</evidence>
<evidence type="ECO:0000313" key="3">
    <source>
        <dbReference type="EMBL" id="RWQ94045.1"/>
    </source>
</evidence>
<feature type="region of interest" description="Disordered" evidence="1">
    <location>
        <begin position="774"/>
        <end position="832"/>
    </location>
</feature>
<feature type="compositionally biased region" description="Basic and acidic residues" evidence="1">
    <location>
        <begin position="8"/>
        <end position="19"/>
    </location>
</feature>
<dbReference type="EMBL" id="RCNU01000008">
    <property type="protein sequence ID" value="RWQ94045.1"/>
    <property type="molecule type" value="Genomic_DNA"/>
</dbReference>
<dbReference type="PANTHER" id="PTHR38887:SF1">
    <property type="entry name" value="RAS MODIFICATION PROTEIN ERF4"/>
    <property type="match status" value="1"/>
</dbReference>
<keyword evidence="4" id="KW-1185">Reference proteome</keyword>
<dbReference type="Proteomes" id="UP000283841">
    <property type="component" value="Unassembled WGS sequence"/>
</dbReference>
<dbReference type="RefSeq" id="XP_028483690.1">
    <property type="nucleotide sequence ID" value="XM_028632971.1"/>
</dbReference>
<dbReference type="InterPro" id="IPR053221">
    <property type="entry name" value="Burnettramic_acid_biosynth"/>
</dbReference>
<proteinExistence type="predicted"/>
<dbReference type="VEuPathDB" id="FungiDB:C8Q69DRAFT_508394"/>
<evidence type="ECO:0000256" key="1">
    <source>
        <dbReference type="SAM" id="MobiDB-lite"/>
    </source>
</evidence>
<name>A0A443HQF2_BYSSP</name>
<comment type="caution">
    <text evidence="3">The sequence shown here is derived from an EMBL/GenBank/DDBJ whole genome shotgun (WGS) entry which is preliminary data.</text>
</comment>
<feature type="compositionally biased region" description="Basic and acidic residues" evidence="1">
    <location>
        <begin position="455"/>
        <end position="469"/>
    </location>
</feature>
<organism evidence="3 4">
    <name type="scientific">Byssochlamys spectabilis</name>
    <name type="common">Paecilomyces variotii</name>
    <dbReference type="NCBI Taxonomy" id="264951"/>
    <lineage>
        <taxon>Eukaryota</taxon>
        <taxon>Fungi</taxon>
        <taxon>Dikarya</taxon>
        <taxon>Ascomycota</taxon>
        <taxon>Pezizomycotina</taxon>
        <taxon>Eurotiomycetes</taxon>
        <taxon>Eurotiomycetidae</taxon>
        <taxon>Eurotiales</taxon>
        <taxon>Thermoascaceae</taxon>
        <taxon>Paecilomyces</taxon>
    </lineage>
</organism>
<dbReference type="Pfam" id="PF07985">
    <property type="entry name" value="SRR1"/>
    <property type="match status" value="1"/>
</dbReference>
<sequence>MSTNSISQEDHRANADGHPDPTCVDENTLMCYIEPKEGHESSEVIGIKNGRRTIMCTFKNPRDGGHLCSYGIVETEPTSTPEEVKNDYTKKCDEWKNSECWKDLEIMLRCLVSEGQICVDHCVLLGPGSPSSAKHGSISTEECRQRSLLQFAVFCSVASLIASCQGDKPPKLFAQEPRFNDVDRELCHYLGIQIVDHPEGFQKITSNSFAYCPGAEQIVDLRCFEHDPALYLGGEAETWLDARGRLRSRFEGIEYDENQRMVPSDESYGAEEALCAQIVKTFMSTREEHVLDDYEDGAISFSTVIAALRIGHSIGAVVDVHQAHVMLHYNPRLVHESIVGPSTQLSTQHIEQVQLHQGASFQIDSRPSFHLSSPTTINNAISAAELREGDSNAANPRGSRPLPFLVDPITGKILRGLAAGIGLAAEAYHHHKEKKKTTTANEGEDNPPPTIHEGNSQHHPHDEDNYSATHDEQDTLNEYYSSSIPQQMYEATWQLDEAQDRLSSQEPPPYSVSEEQLPQLAESFLQNHSSPPLQRTQPPNLPLPVLITQRRPGKRSRGFIRAYAPPLLNDVGIDQVTFLDFIDNLNKAVQPSGLIQALNLASIAGLFAPDHFALLISIAIQVATNIGDEIHSRVKTNSFLDRINDSFFAPRGLVAIIMTWKPSQLQEMITTATFDVDSSLAPVVSNGESSGYEKFKRKFAPSGGVPTFEWPEFSPVIFPGLDDLVADKEQVKKKNGLKRSSNFVEEYMDRRARAKWAGHHPQSMIANAGPKETFKSIYSDPNHPASSGDPLALLTGGRVQLPSLPVPGRLGGRNNKQTSGGEGRSSSTDGVIRKAKTGALPTLLSGGLTLLKKDILYLLIVNRPTQQQLAEASALLRSSQ</sequence>
<accession>A0A443HQF2</accession>
<reference evidence="3 4" key="1">
    <citation type="journal article" date="2018" name="Front. Microbiol.">
        <title>Genomic and genetic insights into a cosmopolitan fungus, Paecilomyces variotii (Eurotiales).</title>
        <authorList>
            <person name="Urquhart A.S."/>
            <person name="Mondo S.J."/>
            <person name="Makela M.R."/>
            <person name="Hane J.K."/>
            <person name="Wiebenga A."/>
            <person name="He G."/>
            <person name="Mihaltcheva S."/>
            <person name="Pangilinan J."/>
            <person name="Lipzen A."/>
            <person name="Barry K."/>
            <person name="de Vries R.P."/>
            <person name="Grigoriev I.V."/>
            <person name="Idnurm A."/>
        </authorList>
    </citation>
    <scope>NUCLEOTIDE SEQUENCE [LARGE SCALE GENOMIC DNA]</scope>
    <source>
        <strain evidence="3 4">CBS 101075</strain>
    </source>
</reference>
<evidence type="ECO:0000259" key="2">
    <source>
        <dbReference type="Pfam" id="PF07985"/>
    </source>
</evidence>
<feature type="region of interest" description="Disordered" evidence="1">
    <location>
        <begin position="1"/>
        <end position="20"/>
    </location>
</feature>
<feature type="compositionally biased region" description="Polar residues" evidence="1">
    <location>
        <begin position="814"/>
        <end position="829"/>
    </location>
</feature>
<dbReference type="PANTHER" id="PTHR38887">
    <property type="entry name" value="CHROMOSOME 21, WHOLE GENOME SHOTGUN SEQUENCE"/>
    <property type="match status" value="1"/>
</dbReference>
<gene>
    <name evidence="3" type="ORF">C8Q69DRAFT_508394</name>
</gene>
<protein>
    <recommendedName>
        <fullName evidence="2">SRR1-like domain-containing protein</fullName>
    </recommendedName>
</protein>